<dbReference type="AlphaFoldDB" id="A0A366D556"/>
<proteinExistence type="predicted"/>
<protein>
    <submittedName>
        <fullName evidence="1">Uncharacterized protein</fullName>
    </submittedName>
</protein>
<reference evidence="1 2" key="1">
    <citation type="submission" date="2018-06" db="EMBL/GenBank/DDBJ databases">
        <title>Genomic Encyclopedia of Type Strains, Phase IV (KMG-IV): sequencing the most valuable type-strain genomes for metagenomic binning, comparative biology and taxonomic classification.</title>
        <authorList>
            <person name="Goeker M."/>
        </authorList>
    </citation>
    <scope>NUCLEOTIDE SEQUENCE [LARGE SCALE GENOMIC DNA]</scope>
    <source>
        <strain evidence="1 2">DSM 44599</strain>
    </source>
</reference>
<sequence length="128" mass="14741">MDDTTLENQYLEVIEELRRVPTPSTWRADQLNKHLTRLDRELESGEWSDRYFEAMLEVRERAWIALHKATRRAKAADRVAQMEAVRAGFAHPPEAAVTAPRSTTNYLTSQPLRARLTRGRGPDRGIAR</sequence>
<name>A0A366D556_9NOCA</name>
<gene>
    <name evidence="1" type="ORF">DFR74_11510</name>
</gene>
<keyword evidence="2" id="KW-1185">Reference proteome</keyword>
<comment type="caution">
    <text evidence="1">The sequence shown here is derived from an EMBL/GenBank/DDBJ whole genome shotgun (WGS) entry which is preliminary data.</text>
</comment>
<evidence type="ECO:0000313" key="1">
    <source>
        <dbReference type="EMBL" id="RBO85162.1"/>
    </source>
</evidence>
<evidence type="ECO:0000313" key="2">
    <source>
        <dbReference type="Proteomes" id="UP000252586"/>
    </source>
</evidence>
<accession>A0A366D556</accession>
<organism evidence="1 2">
    <name type="scientific">Nocardia puris</name>
    <dbReference type="NCBI Taxonomy" id="208602"/>
    <lineage>
        <taxon>Bacteria</taxon>
        <taxon>Bacillati</taxon>
        <taxon>Actinomycetota</taxon>
        <taxon>Actinomycetes</taxon>
        <taxon>Mycobacteriales</taxon>
        <taxon>Nocardiaceae</taxon>
        <taxon>Nocardia</taxon>
    </lineage>
</organism>
<dbReference type="EMBL" id="QNRE01000015">
    <property type="protein sequence ID" value="RBO85162.1"/>
    <property type="molecule type" value="Genomic_DNA"/>
</dbReference>
<dbReference type="Proteomes" id="UP000252586">
    <property type="component" value="Unassembled WGS sequence"/>
</dbReference>
<dbReference type="RefSeq" id="WP_067509362.1">
    <property type="nucleotide sequence ID" value="NZ_CP107943.1"/>
</dbReference>